<name>A0A165INL6_9BASI</name>
<dbReference type="GO" id="GO:0006623">
    <property type="term" value="P:protein targeting to vacuole"/>
    <property type="evidence" value="ECO:0007669"/>
    <property type="project" value="InterPro"/>
</dbReference>
<evidence type="ECO:0000256" key="4">
    <source>
        <dbReference type="PIRNR" id="PIRNR028921"/>
    </source>
</evidence>
<dbReference type="Gene3D" id="1.25.40.10">
    <property type="entry name" value="Tetratricopeptide repeat domain"/>
    <property type="match status" value="1"/>
</dbReference>
<sequence length="997" mass="111446">MTTPDAHNGQLDDDRPSVKGPADDGEPIDGPEMNGGHETDDSGDGDGVEGTHAPEVESVVSNGHGDKNGVDEAHALPEDAEEEEGEADGESEEDEEDEEDEDGEEEDEEPTLKYETMKTPAFDFLQKEAISSVYASTEFLVFGTHNGVVHIIDHQGNNIKAYRSHSATISSIDVDYENQFIATASVDGKVIIHSLHTPENYSFDLRRPMRTVALEPGFAHKSGRQFICGGMAGNLVLYDKGWMGHKGQILHSGEGPIWETSWMGNLIAWANDLGVKIFDTASHSRIGFIDRAADSPRADLFKCNLRWRDEHTLLIGWAGHLKVARVRQRPNLPPGAPPLMIEITSHFALDYMVAGIASYENSYLMLSYIPPDTYTEEETEDRERQRRKAALPPELNLISRSGEQESSDVLAVSGYGAYGCNDYALAPSIKEKDPFFVVMSPKSVIVARPRDRSDHVDWLVEKRRYAEALEEVEKMGGSREWDVISVGEKFIESLVDEGQFGKAAQLCPKVCGDNAKAWEDWIFIFVQKGQLMAIVPFIPTQHPQLSHVVYEMVLAHYLSNNRDALLHTIRTWPHGIYDSSAVIVAVQGELERQPNSPILMECLAELFIQNHQPGRALPYLLRLRKPNVIDLIREHNLFTAVRDQVLLLVEFDQDLEQQRREKEGETSTSPPTSKHSAAIALLVAHTDSIPIGRVVQQLETRPQFLYLYLDALFDRDPLLTSDFADRQVQLYAEFDHKRLMDFLRASNYYSLERAYRICKERDFVPEQVFLLGRMGNNKAALNLIIERLGDVKRAIDFAKEQNDEELWEDLLRYSETRPAFIRGLLENVGAEINPVRLIRRIRNGLEVPGLKAALIKILQDFNLQISLLQGTQAIMFSDCTDLARRLQSGQTSGAFCSATMLCPVCDLPLFVAPAPSAEPEELALSFLCGHIVHARHVKGADSLPPQPPNIVRGFLGSQARARDRVGAKLAYASLVRARLEDGCPVCHRSDEGDGELV</sequence>
<dbReference type="FunFam" id="1.25.40.10:FF:000350">
    <property type="entry name" value="Vacuolar protein sorting-associated protein 41 homolog"/>
    <property type="match status" value="1"/>
</dbReference>
<keyword evidence="3 4" id="KW-0653">Protein transport</keyword>
<dbReference type="PANTHER" id="PTHR12616:SF1">
    <property type="entry name" value="VACUOLAR PROTEIN SORTING-ASSOCIATED PROTEIN 41 HOMOLOG"/>
    <property type="match status" value="1"/>
</dbReference>
<dbReference type="GO" id="GO:0005770">
    <property type="term" value="C:late endosome"/>
    <property type="evidence" value="ECO:0007669"/>
    <property type="project" value="UniProtKB-UniRule"/>
</dbReference>
<dbReference type="InParanoid" id="A0A165INL6"/>
<dbReference type="Pfam" id="PF23411">
    <property type="entry name" value="Beta-prop_Vps41"/>
    <property type="match status" value="1"/>
</dbReference>
<organism evidence="8 9">
    <name type="scientific">Calocera cornea HHB12733</name>
    <dbReference type="NCBI Taxonomy" id="1353952"/>
    <lineage>
        <taxon>Eukaryota</taxon>
        <taxon>Fungi</taxon>
        <taxon>Dikarya</taxon>
        <taxon>Basidiomycota</taxon>
        <taxon>Agaricomycotina</taxon>
        <taxon>Dacrymycetes</taxon>
        <taxon>Dacrymycetales</taxon>
        <taxon>Dacrymycetaceae</taxon>
        <taxon>Calocera</taxon>
    </lineage>
</organism>
<dbReference type="SMART" id="SM00320">
    <property type="entry name" value="WD40"/>
    <property type="match status" value="1"/>
</dbReference>
<reference evidence="8 9" key="1">
    <citation type="journal article" date="2016" name="Mol. Biol. Evol.">
        <title>Comparative Genomics of Early-Diverging Mushroom-Forming Fungi Provides Insights into the Origins of Lignocellulose Decay Capabilities.</title>
        <authorList>
            <person name="Nagy L.G."/>
            <person name="Riley R."/>
            <person name="Tritt A."/>
            <person name="Adam C."/>
            <person name="Daum C."/>
            <person name="Floudas D."/>
            <person name="Sun H."/>
            <person name="Yadav J.S."/>
            <person name="Pangilinan J."/>
            <person name="Larsson K.H."/>
            <person name="Matsuura K."/>
            <person name="Barry K."/>
            <person name="Labutti K."/>
            <person name="Kuo R."/>
            <person name="Ohm R.A."/>
            <person name="Bhattacharya S.S."/>
            <person name="Shirouzu T."/>
            <person name="Yoshinaga Y."/>
            <person name="Martin F.M."/>
            <person name="Grigoriev I.V."/>
            <person name="Hibbett D.S."/>
        </authorList>
    </citation>
    <scope>NUCLEOTIDE SEQUENCE [LARGE SCALE GENOMIC DNA]</scope>
    <source>
        <strain evidence="8 9">HHB12733</strain>
    </source>
</reference>
<evidence type="ECO:0000256" key="1">
    <source>
        <dbReference type="ARBA" id="ARBA00009582"/>
    </source>
</evidence>
<keyword evidence="9" id="KW-1185">Reference proteome</keyword>
<dbReference type="Proteomes" id="UP000076842">
    <property type="component" value="Unassembled WGS sequence"/>
</dbReference>
<dbReference type="PIRSF" id="PIRSF028921">
    <property type="entry name" value="VPS41"/>
    <property type="match status" value="1"/>
</dbReference>
<comment type="function">
    <text evidence="4">Required for vacuolar assembly and vacuolar traffic.</text>
</comment>
<evidence type="ECO:0000256" key="2">
    <source>
        <dbReference type="ARBA" id="ARBA00022448"/>
    </source>
</evidence>
<protein>
    <recommendedName>
        <fullName evidence="4">Vacuolar protein sorting-associated protein 41</fullName>
    </recommendedName>
</protein>
<comment type="subcellular location">
    <subcellularLocation>
        <location evidence="4">Vacuole</location>
    </subcellularLocation>
</comment>
<dbReference type="InterPro" id="IPR016902">
    <property type="entry name" value="Vps41"/>
</dbReference>
<dbReference type="GO" id="GO:0030897">
    <property type="term" value="C:HOPS complex"/>
    <property type="evidence" value="ECO:0007669"/>
    <property type="project" value="UniProtKB-UniRule"/>
</dbReference>
<feature type="region of interest" description="Disordered" evidence="6">
    <location>
        <begin position="1"/>
        <end position="116"/>
    </location>
</feature>
<dbReference type="STRING" id="1353952.A0A165INL6"/>
<dbReference type="InterPro" id="IPR011990">
    <property type="entry name" value="TPR-like_helical_dom_sf"/>
</dbReference>
<dbReference type="InterPro" id="IPR001680">
    <property type="entry name" value="WD40_rpt"/>
</dbReference>
<dbReference type="InterPro" id="IPR015943">
    <property type="entry name" value="WD40/YVTN_repeat-like_dom_sf"/>
</dbReference>
<dbReference type="InterPro" id="IPR000547">
    <property type="entry name" value="Clathrin_H-chain/VPS_repeat"/>
</dbReference>
<dbReference type="AlphaFoldDB" id="A0A165INL6"/>
<dbReference type="OrthoDB" id="244107at2759"/>
<keyword evidence="2 4" id="KW-0813">Transport</keyword>
<dbReference type="GO" id="GO:0000329">
    <property type="term" value="C:fungal-type vacuole membrane"/>
    <property type="evidence" value="ECO:0007669"/>
    <property type="project" value="UniProtKB-UniRule"/>
</dbReference>
<dbReference type="Gene3D" id="2.130.10.10">
    <property type="entry name" value="YVTN repeat-like/Quinoprotein amine dehydrogenase"/>
    <property type="match status" value="1"/>
</dbReference>
<dbReference type="Pfam" id="PF23556">
    <property type="entry name" value="TPR_Vps41"/>
    <property type="match status" value="1"/>
</dbReference>
<evidence type="ECO:0000313" key="9">
    <source>
        <dbReference type="Proteomes" id="UP000076842"/>
    </source>
</evidence>
<dbReference type="EMBL" id="KV423928">
    <property type="protein sequence ID" value="KZT60803.1"/>
    <property type="molecule type" value="Genomic_DNA"/>
</dbReference>
<comment type="similarity">
    <text evidence="1 4">Belongs to the VPS41 family.</text>
</comment>
<dbReference type="SMART" id="SM00299">
    <property type="entry name" value="CLH"/>
    <property type="match status" value="1"/>
</dbReference>
<dbReference type="SUPFAM" id="SSF50978">
    <property type="entry name" value="WD40 repeat-like"/>
    <property type="match status" value="1"/>
</dbReference>
<dbReference type="InterPro" id="IPR045111">
    <property type="entry name" value="Vps41/Vps8"/>
</dbReference>
<dbReference type="InterPro" id="IPR036322">
    <property type="entry name" value="WD40_repeat_dom_sf"/>
</dbReference>
<keyword evidence="4" id="KW-0926">Vacuole</keyword>
<evidence type="ECO:0000313" key="8">
    <source>
        <dbReference type="EMBL" id="KZT60803.1"/>
    </source>
</evidence>
<gene>
    <name evidence="8" type="ORF">CALCODRAFT_492072</name>
</gene>
<dbReference type="GO" id="GO:0009267">
    <property type="term" value="P:cellular response to starvation"/>
    <property type="evidence" value="ECO:0007669"/>
    <property type="project" value="TreeGrafter"/>
</dbReference>
<evidence type="ECO:0000256" key="5">
    <source>
        <dbReference type="PROSITE-ProRule" id="PRU01006"/>
    </source>
</evidence>
<dbReference type="PANTHER" id="PTHR12616">
    <property type="entry name" value="VACUOLAR PROTEIN SORTING VPS41"/>
    <property type="match status" value="1"/>
</dbReference>
<dbReference type="FunCoup" id="A0A165INL6">
    <property type="interactions" value="288"/>
</dbReference>
<proteinExistence type="inferred from homology"/>
<dbReference type="PROSITE" id="PS50236">
    <property type="entry name" value="CHCR"/>
    <property type="match status" value="1"/>
</dbReference>
<feature type="repeat" description="CHCR" evidence="5">
    <location>
        <begin position="679"/>
        <end position="823"/>
    </location>
</feature>
<accession>A0A165INL6</accession>
<evidence type="ECO:0000256" key="3">
    <source>
        <dbReference type="ARBA" id="ARBA00022927"/>
    </source>
</evidence>
<dbReference type="GO" id="GO:0034058">
    <property type="term" value="P:endosomal vesicle fusion"/>
    <property type="evidence" value="ECO:0007669"/>
    <property type="project" value="UniProtKB-UniRule"/>
</dbReference>
<dbReference type="InterPro" id="IPR057780">
    <property type="entry name" value="Beta-prop_Vps41"/>
</dbReference>
<dbReference type="GO" id="GO:0016236">
    <property type="term" value="P:macroautophagy"/>
    <property type="evidence" value="ECO:0007669"/>
    <property type="project" value="TreeGrafter"/>
</dbReference>
<feature type="compositionally biased region" description="Basic and acidic residues" evidence="6">
    <location>
        <begin position="64"/>
        <end position="77"/>
    </location>
</feature>
<evidence type="ECO:0000259" key="7">
    <source>
        <dbReference type="Pfam" id="PF23411"/>
    </source>
</evidence>
<feature type="domain" description="Vps41 beta-propeller" evidence="7">
    <location>
        <begin position="112"/>
        <end position="448"/>
    </location>
</feature>
<feature type="compositionally biased region" description="Acidic residues" evidence="6">
    <location>
        <begin position="78"/>
        <end position="109"/>
    </location>
</feature>
<evidence type="ECO:0000256" key="6">
    <source>
        <dbReference type="SAM" id="MobiDB-lite"/>
    </source>
</evidence>